<accession>A0A168EFP6</accession>
<reference evidence="3 4" key="1">
    <citation type="journal article" date="2016" name="Genome Biol. Evol.">
        <title>Divergent and convergent evolution of fungal pathogenicity.</title>
        <authorList>
            <person name="Shang Y."/>
            <person name="Xiao G."/>
            <person name="Zheng P."/>
            <person name="Cen K."/>
            <person name="Zhan S."/>
            <person name="Wang C."/>
        </authorList>
    </citation>
    <scope>NUCLEOTIDE SEQUENCE [LARGE SCALE GENOMIC DNA]</scope>
    <source>
        <strain evidence="3 4">RCEF 2490</strain>
    </source>
</reference>
<keyword evidence="2" id="KW-0732">Signal</keyword>
<gene>
    <name evidence="3" type="ORF">AAL_03265</name>
</gene>
<evidence type="ECO:0000256" key="2">
    <source>
        <dbReference type="SAM" id="SignalP"/>
    </source>
</evidence>
<evidence type="ECO:0000313" key="4">
    <source>
        <dbReference type="Proteomes" id="UP000078544"/>
    </source>
</evidence>
<feature type="compositionally biased region" description="Polar residues" evidence="1">
    <location>
        <begin position="372"/>
        <end position="388"/>
    </location>
</feature>
<feature type="chain" id="PRO_5007896461" evidence="2">
    <location>
        <begin position="17"/>
        <end position="408"/>
    </location>
</feature>
<evidence type="ECO:0000313" key="3">
    <source>
        <dbReference type="EMBL" id="KZZ98747.1"/>
    </source>
</evidence>
<name>A0A168EFP6_9HYPO</name>
<organism evidence="3 4">
    <name type="scientific">Moelleriella libera RCEF 2490</name>
    <dbReference type="NCBI Taxonomy" id="1081109"/>
    <lineage>
        <taxon>Eukaryota</taxon>
        <taxon>Fungi</taxon>
        <taxon>Dikarya</taxon>
        <taxon>Ascomycota</taxon>
        <taxon>Pezizomycotina</taxon>
        <taxon>Sordariomycetes</taxon>
        <taxon>Hypocreomycetidae</taxon>
        <taxon>Hypocreales</taxon>
        <taxon>Clavicipitaceae</taxon>
        <taxon>Moelleriella</taxon>
    </lineage>
</organism>
<dbReference type="Proteomes" id="UP000078544">
    <property type="component" value="Unassembled WGS sequence"/>
</dbReference>
<keyword evidence="4" id="KW-1185">Reference proteome</keyword>
<feature type="compositionally biased region" description="Basic and acidic residues" evidence="1">
    <location>
        <begin position="389"/>
        <end position="399"/>
    </location>
</feature>
<evidence type="ECO:0000256" key="1">
    <source>
        <dbReference type="SAM" id="MobiDB-lite"/>
    </source>
</evidence>
<sequence length="408" mass="45510">MKSVLVVTALATAASAIITDSGKVAVEPKTSDSLPQHECDKPEYLAKFENKRDCRYSTEQFSRLSQEACDNIGLSKEECYKKGTEELRKKKIEDGRGPSQALATEIVTKMTEAQAGEDVVTKAKSHAETCNADDGKCKKIAYWQSLFAGLLCKEKNVNPSMNAKQCHDAAVSRHSDWYSDSYSLAWYRIDRGEFAASIKNYNDAMQHAAKACANAKNGEEKACQEKKTALFPDAAKICRQLNFHGDRRCEELAMQVAEKENKAPEDILWYRVQEATAKQVYNQKFYFSMFSNLSLLNVANHRVTLSDLVQEPKNDEKSIVKVCANYGGCSQCDASPLVTGLHVKGDGGLGGLRWSKRTLHKVDFTCELVKGETQSQGQDKLQPTQEGSEPQRQEKKRPVNSDFAFLEN</sequence>
<dbReference type="EMBL" id="AZGY01000005">
    <property type="protein sequence ID" value="KZZ98747.1"/>
    <property type="molecule type" value="Genomic_DNA"/>
</dbReference>
<proteinExistence type="predicted"/>
<dbReference type="AlphaFoldDB" id="A0A168EFP6"/>
<protein>
    <submittedName>
        <fullName evidence="3">Uncharacterized protein</fullName>
    </submittedName>
</protein>
<comment type="caution">
    <text evidence="3">The sequence shown here is derived from an EMBL/GenBank/DDBJ whole genome shotgun (WGS) entry which is preliminary data.</text>
</comment>
<feature type="region of interest" description="Disordered" evidence="1">
    <location>
        <begin position="371"/>
        <end position="408"/>
    </location>
</feature>
<feature type="signal peptide" evidence="2">
    <location>
        <begin position="1"/>
        <end position="16"/>
    </location>
</feature>